<dbReference type="InterPro" id="IPR051677">
    <property type="entry name" value="AfsR-DnrI-RedD_regulator"/>
</dbReference>
<gene>
    <name evidence="7" type="ORF">Psi01_78790</name>
</gene>
<keyword evidence="8" id="KW-1185">Reference proteome</keyword>
<feature type="domain" description="OmpR/PhoB-type" evidence="6">
    <location>
        <begin position="1"/>
        <end position="100"/>
    </location>
</feature>
<dbReference type="Proteomes" id="UP000619788">
    <property type="component" value="Unassembled WGS sequence"/>
</dbReference>
<comment type="caution">
    <text evidence="7">The sequence shown here is derived from an EMBL/GenBank/DDBJ whole genome shotgun (WGS) entry which is preliminary data.</text>
</comment>
<evidence type="ECO:0000256" key="3">
    <source>
        <dbReference type="ARBA" id="ARBA00023125"/>
    </source>
</evidence>
<comment type="similarity">
    <text evidence="1">Belongs to the AfsR/DnrI/RedD regulatory family.</text>
</comment>
<reference evidence="7 8" key="1">
    <citation type="submission" date="2021-01" db="EMBL/GenBank/DDBJ databases">
        <title>Whole genome shotgun sequence of Planobispora siamensis NBRC 107568.</title>
        <authorList>
            <person name="Komaki H."/>
            <person name="Tamura T."/>
        </authorList>
    </citation>
    <scope>NUCLEOTIDE SEQUENCE [LARGE SCALE GENOMIC DNA]</scope>
    <source>
        <strain evidence="7 8">NBRC 107568</strain>
    </source>
</reference>
<dbReference type="InterPro" id="IPR016032">
    <property type="entry name" value="Sig_transdc_resp-reg_C-effctor"/>
</dbReference>
<dbReference type="Gene3D" id="3.40.50.300">
    <property type="entry name" value="P-loop containing nucleotide triphosphate hydrolases"/>
    <property type="match status" value="1"/>
</dbReference>
<dbReference type="GO" id="GO:0000160">
    <property type="term" value="P:phosphorelay signal transduction system"/>
    <property type="evidence" value="ECO:0007669"/>
    <property type="project" value="InterPro"/>
</dbReference>
<dbReference type="InterPro" id="IPR005158">
    <property type="entry name" value="BTAD"/>
</dbReference>
<organism evidence="7 8">
    <name type="scientific">Planobispora siamensis</name>
    <dbReference type="NCBI Taxonomy" id="936338"/>
    <lineage>
        <taxon>Bacteria</taxon>
        <taxon>Bacillati</taxon>
        <taxon>Actinomycetota</taxon>
        <taxon>Actinomycetes</taxon>
        <taxon>Streptosporangiales</taxon>
        <taxon>Streptosporangiaceae</taxon>
        <taxon>Planobispora</taxon>
    </lineage>
</organism>
<dbReference type="CDD" id="cd15831">
    <property type="entry name" value="BTAD"/>
    <property type="match status" value="1"/>
</dbReference>
<dbReference type="PROSITE" id="PS51755">
    <property type="entry name" value="OMPR_PHOB"/>
    <property type="match status" value="1"/>
</dbReference>
<dbReference type="GO" id="GO:0003677">
    <property type="term" value="F:DNA binding"/>
    <property type="evidence" value="ECO:0007669"/>
    <property type="project" value="UniProtKB-UniRule"/>
</dbReference>
<dbReference type="SMART" id="SM00862">
    <property type="entry name" value="Trans_reg_C"/>
    <property type="match status" value="1"/>
</dbReference>
<dbReference type="RefSeq" id="WP_377240241.1">
    <property type="nucleotide sequence ID" value="NZ_JBHLZR010000116.1"/>
</dbReference>
<dbReference type="Gene3D" id="1.10.10.10">
    <property type="entry name" value="Winged helix-like DNA-binding domain superfamily/Winged helix DNA-binding domain"/>
    <property type="match status" value="1"/>
</dbReference>
<dbReference type="PANTHER" id="PTHR35807">
    <property type="entry name" value="TRANSCRIPTIONAL REGULATOR REDD-RELATED"/>
    <property type="match status" value="1"/>
</dbReference>
<proteinExistence type="inferred from homology"/>
<evidence type="ECO:0000313" key="7">
    <source>
        <dbReference type="EMBL" id="GIH97249.1"/>
    </source>
</evidence>
<dbReference type="InterPro" id="IPR011990">
    <property type="entry name" value="TPR-like_helical_dom_sf"/>
</dbReference>
<dbReference type="InterPro" id="IPR001867">
    <property type="entry name" value="OmpR/PhoB-type_DNA-bd"/>
</dbReference>
<dbReference type="GO" id="GO:0043531">
    <property type="term" value="F:ADP binding"/>
    <property type="evidence" value="ECO:0007669"/>
    <property type="project" value="InterPro"/>
</dbReference>
<keyword evidence="3 5" id="KW-0238">DNA-binding</keyword>
<dbReference type="SMART" id="SM01043">
    <property type="entry name" value="BTAD"/>
    <property type="match status" value="1"/>
</dbReference>
<dbReference type="PRINTS" id="PR00364">
    <property type="entry name" value="DISEASERSIST"/>
</dbReference>
<dbReference type="PANTHER" id="PTHR35807:SF1">
    <property type="entry name" value="TRANSCRIPTIONAL REGULATOR REDD"/>
    <property type="match status" value="1"/>
</dbReference>
<dbReference type="SUPFAM" id="SSF52540">
    <property type="entry name" value="P-loop containing nucleoside triphosphate hydrolases"/>
    <property type="match status" value="1"/>
</dbReference>
<dbReference type="Gene3D" id="1.25.40.10">
    <property type="entry name" value="Tetratricopeptide repeat domain"/>
    <property type="match status" value="1"/>
</dbReference>
<evidence type="ECO:0000256" key="1">
    <source>
        <dbReference type="ARBA" id="ARBA00005820"/>
    </source>
</evidence>
<dbReference type="Pfam" id="PF03704">
    <property type="entry name" value="BTAD"/>
    <property type="match status" value="1"/>
</dbReference>
<dbReference type="InterPro" id="IPR027417">
    <property type="entry name" value="P-loop_NTPase"/>
</dbReference>
<evidence type="ECO:0000256" key="2">
    <source>
        <dbReference type="ARBA" id="ARBA00023015"/>
    </source>
</evidence>
<dbReference type="InterPro" id="IPR002182">
    <property type="entry name" value="NB-ARC"/>
</dbReference>
<evidence type="ECO:0000259" key="6">
    <source>
        <dbReference type="PROSITE" id="PS51755"/>
    </source>
</evidence>
<name>A0A8J3WN91_9ACTN</name>
<feature type="DNA-binding region" description="OmpR/PhoB-type" evidence="5">
    <location>
        <begin position="1"/>
        <end position="100"/>
    </location>
</feature>
<dbReference type="Pfam" id="PF00486">
    <property type="entry name" value="Trans_reg_C"/>
    <property type="match status" value="1"/>
</dbReference>
<dbReference type="AlphaFoldDB" id="A0A8J3WN91"/>
<evidence type="ECO:0000256" key="5">
    <source>
        <dbReference type="PROSITE-ProRule" id="PRU01091"/>
    </source>
</evidence>
<dbReference type="EMBL" id="BOOJ01000079">
    <property type="protein sequence ID" value="GIH97249.1"/>
    <property type="molecule type" value="Genomic_DNA"/>
</dbReference>
<keyword evidence="2" id="KW-0805">Transcription regulation</keyword>
<accession>A0A8J3WN91</accession>
<evidence type="ECO:0000256" key="4">
    <source>
        <dbReference type="ARBA" id="ARBA00023163"/>
    </source>
</evidence>
<dbReference type="InterPro" id="IPR036388">
    <property type="entry name" value="WH-like_DNA-bd_sf"/>
</dbReference>
<dbReference type="SUPFAM" id="SSF48452">
    <property type="entry name" value="TPR-like"/>
    <property type="match status" value="1"/>
</dbReference>
<protein>
    <recommendedName>
        <fullName evidence="6">OmpR/PhoB-type domain-containing protein</fullName>
    </recommendedName>
</protein>
<keyword evidence="4" id="KW-0804">Transcription</keyword>
<dbReference type="Pfam" id="PF00931">
    <property type="entry name" value="NB-ARC"/>
    <property type="match status" value="1"/>
</dbReference>
<evidence type="ECO:0000313" key="8">
    <source>
        <dbReference type="Proteomes" id="UP000619788"/>
    </source>
</evidence>
<sequence>MAEMRFHLLGPLRIWRGETEIKLGSEKQRAVLGMLLLKAGTPVRRQEIIDAVWGGDEPDSVINLVQTYVGRLRRGIDPDHVARSGSSWLAGLGSAYEVRLDRCEVDLIRFRATTAEARRAMSAGETLELLLRALRLWQGPCLSDLDHLLKGHPWVRAVDHERIGSLLEATKIALQLGRADEVTPHLYAVAAAEPLNEVVRSWLVLALAASGSQVEALAEYDSIRGRLLDELGIDPGPQLRAAHLQVLRQETAPAPLYEPPPPAETAPWPSLLPAGIADFTGRGELVDRLCGTLAGHGPGPVPVALITGQGGAGKTTLAVHVAHRLSDDFPDGRLYADLLGTGTRPADPGWVLTRFLRALGVPPPAIPQDPQEQVDLYRTRLTGRRVLVVLDDAGGRSQVEPLLPGSPTCAVIVTSRSRLSGFARTCSVDVGLMEPGEARSLLAAILGPGRLEAEPEAAAELVRLCDRLPLALRVAAARIVSRPHWTLGRFAERLGSGGLDELVLDDLDVRAGVAAGYRRIDGAAQRAFRLLGLLEVPSFAAWTAAAALETAVESAEELLDVLADARLLEAAGPDATGHNRYRFHRLVRLHARERAVAEEHAATVGAVLTRTLAALLALAEEAGDRLPSYGDGPVRGRAPRWPPPARVRERLLADPLSWFESERAGLVAAVLQASAAGLDELAWELARSIRAFAMLREDWSVLEQTHRAALAACRHAANSAGEAAMLHGLARLDRHRSVRGRPAGIGRTDSQP</sequence>
<dbReference type="GO" id="GO:0006355">
    <property type="term" value="P:regulation of DNA-templated transcription"/>
    <property type="evidence" value="ECO:0007669"/>
    <property type="project" value="InterPro"/>
</dbReference>
<dbReference type="SUPFAM" id="SSF46894">
    <property type="entry name" value="C-terminal effector domain of the bipartite response regulators"/>
    <property type="match status" value="1"/>
</dbReference>